<gene>
    <name evidence="1" type="ORF">LR48_Vigan147s001100</name>
</gene>
<dbReference type="InterPro" id="IPR038765">
    <property type="entry name" value="Papain-like_cys_pep_sf"/>
</dbReference>
<dbReference type="SUPFAM" id="SSF54001">
    <property type="entry name" value="Cysteine proteinases"/>
    <property type="match status" value="1"/>
</dbReference>
<proteinExistence type="predicted"/>
<name>A0A0L9T5L7_PHAAN</name>
<dbReference type="Proteomes" id="UP000053144">
    <property type="component" value="Unassembled WGS sequence"/>
</dbReference>
<organism evidence="1 2">
    <name type="scientific">Phaseolus angularis</name>
    <name type="common">Azuki bean</name>
    <name type="synonym">Vigna angularis</name>
    <dbReference type="NCBI Taxonomy" id="3914"/>
    <lineage>
        <taxon>Eukaryota</taxon>
        <taxon>Viridiplantae</taxon>
        <taxon>Streptophyta</taxon>
        <taxon>Embryophyta</taxon>
        <taxon>Tracheophyta</taxon>
        <taxon>Spermatophyta</taxon>
        <taxon>Magnoliopsida</taxon>
        <taxon>eudicotyledons</taxon>
        <taxon>Gunneridae</taxon>
        <taxon>Pentapetalae</taxon>
        <taxon>rosids</taxon>
        <taxon>fabids</taxon>
        <taxon>Fabales</taxon>
        <taxon>Fabaceae</taxon>
        <taxon>Papilionoideae</taxon>
        <taxon>50 kb inversion clade</taxon>
        <taxon>NPAAA clade</taxon>
        <taxon>indigoferoid/millettioid clade</taxon>
        <taxon>Phaseoleae</taxon>
        <taxon>Vigna</taxon>
    </lineage>
</organism>
<evidence type="ECO:0008006" key="3">
    <source>
        <dbReference type="Google" id="ProtNLM"/>
    </source>
</evidence>
<dbReference type="Gramene" id="KOM25636">
    <property type="protein sequence ID" value="KOM25636"/>
    <property type="gene ID" value="LR48_Vigan147s001100"/>
</dbReference>
<reference evidence="2" key="1">
    <citation type="journal article" date="2015" name="Proc. Natl. Acad. Sci. U.S.A.">
        <title>Genome sequencing of adzuki bean (Vigna angularis) provides insight into high starch and low fat accumulation and domestication.</title>
        <authorList>
            <person name="Yang K."/>
            <person name="Tian Z."/>
            <person name="Chen C."/>
            <person name="Luo L."/>
            <person name="Zhao B."/>
            <person name="Wang Z."/>
            <person name="Yu L."/>
            <person name="Li Y."/>
            <person name="Sun Y."/>
            <person name="Li W."/>
            <person name="Chen Y."/>
            <person name="Li Y."/>
            <person name="Zhang Y."/>
            <person name="Ai D."/>
            <person name="Zhao J."/>
            <person name="Shang C."/>
            <person name="Ma Y."/>
            <person name="Wu B."/>
            <person name="Wang M."/>
            <person name="Gao L."/>
            <person name="Sun D."/>
            <person name="Zhang P."/>
            <person name="Guo F."/>
            <person name="Wang W."/>
            <person name="Li Y."/>
            <person name="Wang J."/>
            <person name="Varshney R.K."/>
            <person name="Wang J."/>
            <person name="Ling H.Q."/>
            <person name="Wan P."/>
        </authorList>
    </citation>
    <scope>NUCLEOTIDE SEQUENCE</scope>
    <source>
        <strain evidence="2">cv. Jingnong 6</strain>
    </source>
</reference>
<dbReference type="EMBL" id="KQ258276">
    <property type="protein sequence ID" value="KOM25636.1"/>
    <property type="molecule type" value="Genomic_DNA"/>
</dbReference>
<accession>A0A0L9T5L7</accession>
<protein>
    <recommendedName>
        <fullName evidence="3">Ubiquitin-like protease family profile domain-containing protein</fullName>
    </recommendedName>
</protein>
<sequence>MMTVIHEDDDMAEADDDPLSKLMTRLPRYMDTIVVDQGRSSMYGFVEPQTIQPSGNTLQNRQHYLQTWMDESKRDVYLVPYIDGKMKNDLRTMLQGVIGKSRGQLVQILYPKVCNQQLNSWECGFYVMCLIKTIIRVVITDDGNERFKSTCPIPEDTIRQIRQEWIAYLLQRWSIWTSGGYTSDVCVDVEPDTADVYVDVGGYPSDVYIDVGADRTDVYIDVRCVPPTSD</sequence>
<dbReference type="AlphaFoldDB" id="A0A0L9T5L7"/>
<evidence type="ECO:0000313" key="2">
    <source>
        <dbReference type="Proteomes" id="UP000053144"/>
    </source>
</evidence>
<dbReference type="Gene3D" id="3.40.395.10">
    <property type="entry name" value="Adenoviral Proteinase, Chain A"/>
    <property type="match status" value="1"/>
</dbReference>
<evidence type="ECO:0000313" key="1">
    <source>
        <dbReference type="EMBL" id="KOM25636.1"/>
    </source>
</evidence>